<dbReference type="EMBL" id="JQBL01000052">
    <property type="protein sequence ID" value="KRN47319.1"/>
    <property type="molecule type" value="Genomic_DNA"/>
</dbReference>
<gene>
    <name evidence="2" type="ORF">IV49_GL001701</name>
</gene>
<keyword evidence="1" id="KW-0472">Membrane</keyword>
<keyword evidence="1" id="KW-1133">Transmembrane helix</keyword>
<name>A0A0R2HBR1_9FIRM</name>
<accession>A0A0R2HBR1</accession>
<feature type="transmembrane region" description="Helical" evidence="1">
    <location>
        <begin position="6"/>
        <end position="39"/>
    </location>
</feature>
<evidence type="ECO:0000313" key="3">
    <source>
        <dbReference type="Proteomes" id="UP000051841"/>
    </source>
</evidence>
<proteinExistence type="predicted"/>
<sequence length="84" mass="9105">MAILSMFVIMLFLFICFAAIIALLCVVLGIGSVGITTFISGIVLTLTGKNSRHSTMLNTIGIILLIFGIITLLVFSSLIYYFIV</sequence>
<organism evidence="2 3">
    <name type="scientific">Kandleria vitulina DSM 20405</name>
    <dbReference type="NCBI Taxonomy" id="1410657"/>
    <lineage>
        <taxon>Bacteria</taxon>
        <taxon>Bacillati</taxon>
        <taxon>Bacillota</taxon>
        <taxon>Erysipelotrichia</taxon>
        <taxon>Erysipelotrichales</taxon>
        <taxon>Coprobacillaceae</taxon>
        <taxon>Kandleria</taxon>
    </lineage>
</organism>
<evidence type="ECO:0000313" key="2">
    <source>
        <dbReference type="EMBL" id="KRN47319.1"/>
    </source>
</evidence>
<protein>
    <submittedName>
        <fullName evidence="2">Uncharacterized protein</fullName>
    </submittedName>
</protein>
<dbReference type="PATRIC" id="fig|1410657.5.peg.1753"/>
<keyword evidence="3" id="KW-1185">Reference proteome</keyword>
<feature type="transmembrane region" description="Helical" evidence="1">
    <location>
        <begin position="60"/>
        <end position="83"/>
    </location>
</feature>
<dbReference type="AlphaFoldDB" id="A0A0R2HBR1"/>
<reference evidence="2 3" key="1">
    <citation type="journal article" date="2015" name="Genome Announc.">
        <title>Expanding the biotechnology potential of lactobacilli through comparative genomics of 213 strains and associated genera.</title>
        <authorList>
            <person name="Sun Z."/>
            <person name="Harris H.M."/>
            <person name="McCann A."/>
            <person name="Guo C."/>
            <person name="Argimon S."/>
            <person name="Zhang W."/>
            <person name="Yang X."/>
            <person name="Jeffery I.B."/>
            <person name="Cooney J.C."/>
            <person name="Kagawa T.F."/>
            <person name="Liu W."/>
            <person name="Song Y."/>
            <person name="Salvetti E."/>
            <person name="Wrobel A."/>
            <person name="Rasinkangas P."/>
            <person name="Parkhill J."/>
            <person name="Rea M.C."/>
            <person name="O'Sullivan O."/>
            <person name="Ritari J."/>
            <person name="Douillard F.P."/>
            <person name="Paul Ross R."/>
            <person name="Yang R."/>
            <person name="Briner A.E."/>
            <person name="Felis G.E."/>
            <person name="de Vos W.M."/>
            <person name="Barrangou R."/>
            <person name="Klaenhammer T.R."/>
            <person name="Caufield P.W."/>
            <person name="Cui Y."/>
            <person name="Zhang H."/>
            <person name="O'Toole P.W."/>
        </authorList>
    </citation>
    <scope>NUCLEOTIDE SEQUENCE [LARGE SCALE GENOMIC DNA]</scope>
    <source>
        <strain evidence="2 3">DSM 20405</strain>
    </source>
</reference>
<dbReference type="Proteomes" id="UP000051841">
    <property type="component" value="Unassembled WGS sequence"/>
</dbReference>
<evidence type="ECO:0000256" key="1">
    <source>
        <dbReference type="SAM" id="Phobius"/>
    </source>
</evidence>
<keyword evidence="1" id="KW-0812">Transmembrane</keyword>
<comment type="caution">
    <text evidence="2">The sequence shown here is derived from an EMBL/GenBank/DDBJ whole genome shotgun (WGS) entry which is preliminary data.</text>
</comment>
<dbReference type="RefSeq" id="WP_031589842.1">
    <property type="nucleotide sequence ID" value="NZ_JNKN01000053.1"/>
</dbReference>